<dbReference type="InterPro" id="IPR058240">
    <property type="entry name" value="rSAM_sf"/>
</dbReference>
<evidence type="ECO:0000256" key="9">
    <source>
        <dbReference type="ARBA" id="ARBA00023150"/>
    </source>
</evidence>
<dbReference type="Gene3D" id="3.20.20.70">
    <property type="entry name" value="Aldolase class I"/>
    <property type="match status" value="1"/>
</dbReference>
<dbReference type="InterPro" id="IPR013785">
    <property type="entry name" value="Aldolase_TIM"/>
</dbReference>
<feature type="binding site" evidence="12">
    <location>
        <position position="252"/>
    </location>
    <ligand>
        <name>[4Fe-4S] cluster</name>
        <dbReference type="ChEBI" id="CHEBI:49883"/>
        <label>2</label>
        <note>4Fe-4S-substrate</note>
    </ligand>
</feature>
<dbReference type="PANTHER" id="PTHR22960">
    <property type="entry name" value="MOLYBDOPTERIN COFACTOR SYNTHESIS PROTEIN A"/>
    <property type="match status" value="1"/>
</dbReference>
<dbReference type="Proteomes" id="UP000177230">
    <property type="component" value="Unassembled WGS sequence"/>
</dbReference>
<evidence type="ECO:0000256" key="7">
    <source>
        <dbReference type="ARBA" id="ARBA00023014"/>
    </source>
</evidence>
<evidence type="ECO:0000256" key="6">
    <source>
        <dbReference type="ARBA" id="ARBA00023004"/>
    </source>
</evidence>
<dbReference type="Pfam" id="PF06463">
    <property type="entry name" value="Mob_synth_C"/>
    <property type="match status" value="1"/>
</dbReference>
<evidence type="ECO:0000256" key="1">
    <source>
        <dbReference type="ARBA" id="ARBA00012167"/>
    </source>
</evidence>
<feature type="binding site" evidence="12">
    <location>
        <position position="255"/>
    </location>
    <ligand>
        <name>[4Fe-4S] cluster</name>
        <dbReference type="ChEBI" id="CHEBI:49883"/>
        <label>2</label>
        <note>4Fe-4S-substrate</note>
    </ligand>
</feature>
<feature type="binding site" evidence="12">
    <location>
        <position position="119"/>
    </location>
    <ligand>
        <name>S-adenosyl-L-methionine</name>
        <dbReference type="ChEBI" id="CHEBI:59789"/>
    </ligand>
</feature>
<feature type="binding site" evidence="12">
    <location>
        <position position="68"/>
    </location>
    <ligand>
        <name>S-adenosyl-L-methionine</name>
        <dbReference type="ChEBI" id="CHEBI:59789"/>
    </ligand>
</feature>
<feature type="binding site" evidence="12">
    <location>
        <position position="21"/>
    </location>
    <ligand>
        <name>[4Fe-4S] cluster</name>
        <dbReference type="ChEBI" id="CHEBI:49883"/>
        <label>1</label>
        <note>4Fe-4S-S-AdoMet</note>
    </ligand>
</feature>
<dbReference type="NCBIfam" id="TIGR02666">
    <property type="entry name" value="moaA"/>
    <property type="match status" value="1"/>
</dbReference>
<dbReference type="GO" id="GO:0061799">
    <property type="term" value="F:cyclic pyranopterin monophosphate synthase activity"/>
    <property type="evidence" value="ECO:0007669"/>
    <property type="project" value="TreeGrafter"/>
</dbReference>
<dbReference type="EC" id="4.1.99.22" evidence="1 12"/>
<name>A0A1F5RET2_9BACT</name>
<dbReference type="GO" id="GO:0061798">
    <property type="term" value="F:GTP 3',8'-cyclase activity"/>
    <property type="evidence" value="ECO:0007669"/>
    <property type="project" value="UniProtKB-UniRule"/>
</dbReference>
<comment type="cofactor">
    <cofactor evidence="12">
        <name>[4Fe-4S] cluster</name>
        <dbReference type="ChEBI" id="CHEBI:49883"/>
    </cofactor>
    <text evidence="12">Binds 2 [4Fe-4S] clusters. Binds 1 [4Fe-4S] cluster coordinated with 3 cysteines and an exchangeable S-adenosyl-L-methionine and 1 [4Fe-4S] cluster coordinated with 3 cysteines and the GTP-derived substrate.</text>
</comment>
<dbReference type="SMART" id="SM00729">
    <property type="entry name" value="Elp3"/>
    <property type="match status" value="1"/>
</dbReference>
<evidence type="ECO:0000256" key="11">
    <source>
        <dbReference type="ARBA" id="ARBA00048697"/>
    </source>
</evidence>
<dbReference type="HAMAP" id="MF_01225_B">
    <property type="entry name" value="MoaA_B"/>
    <property type="match status" value="1"/>
</dbReference>
<dbReference type="SUPFAM" id="SSF102114">
    <property type="entry name" value="Radical SAM enzymes"/>
    <property type="match status" value="1"/>
</dbReference>
<dbReference type="InterPro" id="IPR000385">
    <property type="entry name" value="MoaA_NifB_PqqE_Fe-S-bd_CS"/>
</dbReference>
<dbReference type="GO" id="GO:0051539">
    <property type="term" value="F:4 iron, 4 sulfur cluster binding"/>
    <property type="evidence" value="ECO:0007669"/>
    <property type="project" value="UniProtKB-UniRule"/>
</dbReference>
<evidence type="ECO:0000313" key="15">
    <source>
        <dbReference type="Proteomes" id="UP000177230"/>
    </source>
</evidence>
<dbReference type="EMBL" id="MFFM01000028">
    <property type="protein sequence ID" value="OGF12949.1"/>
    <property type="molecule type" value="Genomic_DNA"/>
</dbReference>
<dbReference type="InterPro" id="IPR007197">
    <property type="entry name" value="rSAM"/>
</dbReference>
<dbReference type="SFLD" id="SFLDS00029">
    <property type="entry name" value="Radical_SAM"/>
    <property type="match status" value="1"/>
</dbReference>
<comment type="similarity">
    <text evidence="12">Belongs to the radical SAM superfamily. MoaA family.</text>
</comment>
<dbReference type="InterPro" id="IPR050105">
    <property type="entry name" value="MoCo_biosynth_MoaA/MoaC"/>
</dbReference>
<feature type="binding site" evidence="12">
    <location>
        <position position="95"/>
    </location>
    <ligand>
        <name>GTP</name>
        <dbReference type="ChEBI" id="CHEBI:37565"/>
    </ligand>
</feature>
<evidence type="ECO:0000256" key="2">
    <source>
        <dbReference type="ARBA" id="ARBA00022485"/>
    </source>
</evidence>
<keyword evidence="4 12" id="KW-0479">Metal-binding</keyword>
<keyword evidence="10 12" id="KW-0456">Lyase</keyword>
<feature type="binding site" evidence="12">
    <location>
        <position position="27"/>
    </location>
    <ligand>
        <name>S-adenosyl-L-methionine</name>
        <dbReference type="ChEBI" id="CHEBI:59789"/>
    </ligand>
</feature>
<dbReference type="Pfam" id="PF04055">
    <property type="entry name" value="Radical_SAM"/>
    <property type="match status" value="1"/>
</dbReference>
<dbReference type="GO" id="GO:0006777">
    <property type="term" value="P:Mo-molybdopterin cofactor biosynthetic process"/>
    <property type="evidence" value="ECO:0007669"/>
    <property type="project" value="UniProtKB-UniRule"/>
</dbReference>
<feature type="binding site" evidence="12">
    <location>
        <position position="64"/>
    </location>
    <ligand>
        <name>GTP</name>
        <dbReference type="ChEBI" id="CHEBI:37565"/>
    </ligand>
</feature>
<comment type="caution">
    <text evidence="14">The sequence shown here is derived from an EMBL/GenBank/DDBJ whole genome shotgun (WGS) entry which is preliminary data.</text>
</comment>
<evidence type="ECO:0000313" key="14">
    <source>
        <dbReference type="EMBL" id="OGF12949.1"/>
    </source>
</evidence>
<dbReference type="PROSITE" id="PS51918">
    <property type="entry name" value="RADICAL_SAM"/>
    <property type="match status" value="1"/>
</dbReference>
<keyword evidence="7 12" id="KW-0411">Iron-sulfur</keyword>
<feature type="binding site" evidence="12">
    <location>
        <position position="14"/>
    </location>
    <ligand>
        <name>GTP</name>
        <dbReference type="ChEBI" id="CHEBI:37565"/>
    </ligand>
</feature>
<proteinExistence type="inferred from homology"/>
<dbReference type="CDD" id="cd21117">
    <property type="entry name" value="Twitch_MoaA"/>
    <property type="match status" value="1"/>
</dbReference>
<feature type="domain" description="Radical SAM core" evidence="13">
    <location>
        <begin position="5"/>
        <end position="219"/>
    </location>
</feature>
<evidence type="ECO:0000256" key="5">
    <source>
        <dbReference type="ARBA" id="ARBA00022741"/>
    </source>
</evidence>
<dbReference type="InterPro" id="IPR013483">
    <property type="entry name" value="MoaA"/>
</dbReference>
<dbReference type="NCBIfam" id="NF001199">
    <property type="entry name" value="PRK00164.2-1"/>
    <property type="match status" value="1"/>
</dbReference>
<dbReference type="AlphaFoldDB" id="A0A1F5RET2"/>
<evidence type="ECO:0000256" key="3">
    <source>
        <dbReference type="ARBA" id="ARBA00022691"/>
    </source>
</evidence>
<keyword evidence="2 12" id="KW-0004">4Fe-4S</keyword>
<keyword evidence="8 12" id="KW-0342">GTP-binding</keyword>
<dbReference type="PANTHER" id="PTHR22960:SF0">
    <property type="entry name" value="MOLYBDENUM COFACTOR BIOSYNTHESIS PROTEIN 1"/>
    <property type="match status" value="1"/>
</dbReference>
<gene>
    <name evidence="12" type="primary">moaA</name>
    <name evidence="14" type="ORF">A2024_12045</name>
</gene>
<evidence type="ECO:0000256" key="10">
    <source>
        <dbReference type="ARBA" id="ARBA00023239"/>
    </source>
</evidence>
<comment type="subunit">
    <text evidence="12">Monomer and homodimer.</text>
</comment>
<evidence type="ECO:0000256" key="4">
    <source>
        <dbReference type="ARBA" id="ARBA00022723"/>
    </source>
</evidence>
<dbReference type="InterPro" id="IPR010505">
    <property type="entry name" value="MoaA_twitch"/>
</dbReference>
<dbReference type="CDD" id="cd01335">
    <property type="entry name" value="Radical_SAM"/>
    <property type="match status" value="1"/>
</dbReference>
<dbReference type="SFLD" id="SFLDG01383">
    <property type="entry name" value="cyclic_pyranopterin_phosphate"/>
    <property type="match status" value="1"/>
</dbReference>
<organism evidence="14 15">
    <name type="scientific">Candidatus Edwardsbacteria bacterium GWF2_54_11</name>
    <dbReference type="NCBI Taxonomy" id="1817851"/>
    <lineage>
        <taxon>Bacteria</taxon>
        <taxon>Candidatus Edwardsiibacteriota</taxon>
    </lineage>
</organism>
<evidence type="ECO:0000256" key="12">
    <source>
        <dbReference type="HAMAP-Rule" id="MF_01225"/>
    </source>
</evidence>
<feature type="binding site" evidence="12">
    <location>
        <begin position="257"/>
        <end position="259"/>
    </location>
    <ligand>
        <name>GTP</name>
        <dbReference type="ChEBI" id="CHEBI:37565"/>
    </ligand>
</feature>
<feature type="binding site" evidence="12">
    <location>
        <position position="156"/>
    </location>
    <ligand>
        <name>GTP</name>
        <dbReference type="ChEBI" id="CHEBI:37565"/>
    </ligand>
</feature>
<keyword evidence="5 12" id="KW-0547">Nucleotide-binding</keyword>
<feature type="binding site" evidence="12">
    <location>
        <position position="190"/>
    </location>
    <ligand>
        <name>S-adenosyl-L-methionine</name>
        <dbReference type="ChEBI" id="CHEBI:59789"/>
    </ligand>
</feature>
<feature type="binding site" evidence="12">
    <location>
        <position position="25"/>
    </location>
    <ligand>
        <name>[4Fe-4S] cluster</name>
        <dbReference type="ChEBI" id="CHEBI:49883"/>
        <label>1</label>
        <note>4Fe-4S-S-AdoMet</note>
    </ligand>
</feature>
<dbReference type="UniPathway" id="UPA00344"/>
<dbReference type="SFLD" id="SFLDG01067">
    <property type="entry name" value="SPASM/twitch_domain_containing"/>
    <property type="match status" value="1"/>
</dbReference>
<evidence type="ECO:0000256" key="8">
    <source>
        <dbReference type="ARBA" id="ARBA00023134"/>
    </source>
</evidence>
<reference evidence="14 15" key="1">
    <citation type="journal article" date="2016" name="Nat. Commun.">
        <title>Thousands of microbial genomes shed light on interconnected biogeochemical processes in an aquifer system.</title>
        <authorList>
            <person name="Anantharaman K."/>
            <person name="Brown C.T."/>
            <person name="Hug L.A."/>
            <person name="Sharon I."/>
            <person name="Castelle C.J."/>
            <person name="Probst A.J."/>
            <person name="Thomas B.C."/>
            <person name="Singh A."/>
            <person name="Wilkins M.J."/>
            <person name="Karaoz U."/>
            <person name="Brodie E.L."/>
            <person name="Williams K.H."/>
            <person name="Hubbard S.S."/>
            <person name="Banfield J.F."/>
        </authorList>
    </citation>
    <scope>NUCLEOTIDE SEQUENCE [LARGE SCALE GENOMIC DNA]</scope>
</reference>
<dbReference type="PROSITE" id="PS01305">
    <property type="entry name" value="MOAA_NIFB_PQQE"/>
    <property type="match status" value="1"/>
</dbReference>
<evidence type="ECO:0000259" key="13">
    <source>
        <dbReference type="PROSITE" id="PS51918"/>
    </source>
</evidence>
<dbReference type="SFLD" id="SFLDG01386">
    <property type="entry name" value="main_SPASM_domain-containing"/>
    <property type="match status" value="1"/>
</dbReference>
<comment type="catalytic activity">
    <reaction evidence="11 12">
        <text>GTP + AH2 + S-adenosyl-L-methionine = (8S)-3',8-cyclo-7,8-dihydroguanosine 5'-triphosphate + 5'-deoxyadenosine + L-methionine + A + H(+)</text>
        <dbReference type="Rhea" id="RHEA:49576"/>
        <dbReference type="ChEBI" id="CHEBI:13193"/>
        <dbReference type="ChEBI" id="CHEBI:15378"/>
        <dbReference type="ChEBI" id="CHEBI:17319"/>
        <dbReference type="ChEBI" id="CHEBI:17499"/>
        <dbReference type="ChEBI" id="CHEBI:37565"/>
        <dbReference type="ChEBI" id="CHEBI:57844"/>
        <dbReference type="ChEBI" id="CHEBI:59789"/>
        <dbReference type="ChEBI" id="CHEBI:131766"/>
        <dbReference type="EC" id="4.1.99.22"/>
    </reaction>
</comment>
<keyword evidence="3 12" id="KW-0949">S-adenosyl-L-methionine</keyword>
<dbReference type="InterPro" id="IPR040064">
    <property type="entry name" value="MoaA-like"/>
</dbReference>
<protein>
    <recommendedName>
        <fullName evidence="1 12">GTP 3',8-cyclase</fullName>
        <ecNumber evidence="1 12">4.1.99.22</ecNumber>
    </recommendedName>
    <alternativeName>
        <fullName evidence="12">Molybdenum cofactor biosynthesis protein A</fullName>
    </alternativeName>
</protein>
<feature type="binding site" evidence="12">
    <location>
        <position position="269"/>
    </location>
    <ligand>
        <name>[4Fe-4S] cluster</name>
        <dbReference type="ChEBI" id="CHEBI:49883"/>
        <label>2</label>
        <note>4Fe-4S-substrate</note>
    </ligand>
</feature>
<sequence>MLSDQFGRKVNYLRVSVTDRCNLRCRYCIPQDGVSLKKHDDMLSFEEIETIVRAGVELGINKVRLTGGEPLLRKGFPELVKKLAAIEGLKDLALTTNGILLGPLARELKQAGIKRVNVSLDTLKPERFKQMTGSDQWQQAKEGFEKALTAGFEQVKLNVVAIAGYNDDEVEDFVKYAMDKPIQLRFIEFMPVGNKFWEKGKQLNSKQLIERISKITAIVSLPPLKNSVAEEYQIVGSPATLGFISPLSHSFCRGCNRLRLTADGFLKPCLASKYEVNIKVPVRAGHAGNELRRVFYEAMRLKPRAHKMDQGFSDNIRHMAEVGG</sequence>
<feature type="binding site" evidence="12">
    <location>
        <position position="28"/>
    </location>
    <ligand>
        <name>[4Fe-4S] cluster</name>
        <dbReference type="ChEBI" id="CHEBI:49883"/>
        <label>1</label>
        <note>4Fe-4S-S-AdoMet</note>
    </ligand>
</feature>
<accession>A0A1F5RET2</accession>
<dbReference type="GO" id="GO:1904047">
    <property type="term" value="F:S-adenosyl-L-methionine binding"/>
    <property type="evidence" value="ECO:0007669"/>
    <property type="project" value="UniProtKB-UniRule"/>
</dbReference>
<comment type="pathway">
    <text evidence="12">Cofactor biosynthesis; molybdopterin biosynthesis.</text>
</comment>
<keyword evidence="9 12" id="KW-0501">Molybdenum cofactor biosynthesis</keyword>
<dbReference type="GO" id="GO:0046872">
    <property type="term" value="F:metal ion binding"/>
    <property type="evidence" value="ECO:0007669"/>
    <property type="project" value="UniProtKB-KW"/>
</dbReference>
<dbReference type="InterPro" id="IPR006638">
    <property type="entry name" value="Elp3/MiaA/NifB-like_rSAM"/>
</dbReference>
<keyword evidence="6 12" id="KW-0408">Iron</keyword>
<dbReference type="GO" id="GO:0005525">
    <property type="term" value="F:GTP binding"/>
    <property type="evidence" value="ECO:0007669"/>
    <property type="project" value="UniProtKB-UniRule"/>
</dbReference>
<comment type="function">
    <text evidence="12">Catalyzes the cyclization of GTP to (8S)-3',8-cyclo-7,8-dihydroguanosine 5'-triphosphate.</text>
</comment>